<dbReference type="Proteomes" id="UP000266723">
    <property type="component" value="Unassembled WGS sequence"/>
</dbReference>
<evidence type="ECO:0000313" key="1">
    <source>
        <dbReference type="EMBL" id="KAF3546101.1"/>
    </source>
</evidence>
<name>A0ABQ7C303_BRACR</name>
<keyword evidence="2" id="KW-1185">Reference proteome</keyword>
<sequence>MVLSRTTTEKNISLCLSSSSTGLPGVRHSIFESLRLGLSSQSIASGLLRLWDSLNFNKDTEFTGITILFLDENVNSVIHGLIPAQRAIVKVDRFEVVRCSSMYKKTDNPFLIRFISPTIIDEVITGAPEINLQS</sequence>
<dbReference type="EMBL" id="QGKV02000832">
    <property type="protein sequence ID" value="KAF3546101.1"/>
    <property type="molecule type" value="Genomic_DNA"/>
</dbReference>
<comment type="caution">
    <text evidence="1">The sequence shown here is derived from an EMBL/GenBank/DDBJ whole genome shotgun (WGS) entry which is preliminary data.</text>
</comment>
<accession>A0ABQ7C303</accession>
<proteinExistence type="predicted"/>
<gene>
    <name evidence="1" type="ORF">DY000_02007645</name>
</gene>
<protein>
    <recommendedName>
        <fullName evidence="3">DUF223 domain-containing protein</fullName>
    </recommendedName>
</protein>
<evidence type="ECO:0000313" key="2">
    <source>
        <dbReference type="Proteomes" id="UP000266723"/>
    </source>
</evidence>
<reference evidence="1 2" key="1">
    <citation type="journal article" date="2020" name="BMC Genomics">
        <title>Intraspecific diversification of the crop wild relative Brassica cretica Lam. using demographic model selection.</title>
        <authorList>
            <person name="Kioukis A."/>
            <person name="Michalopoulou V.A."/>
            <person name="Briers L."/>
            <person name="Pirintsos S."/>
            <person name="Studholme D.J."/>
            <person name="Pavlidis P."/>
            <person name="Sarris P.F."/>
        </authorList>
    </citation>
    <scope>NUCLEOTIDE SEQUENCE [LARGE SCALE GENOMIC DNA]</scope>
    <source>
        <strain evidence="2">cv. PFS-1207/04</strain>
    </source>
</reference>
<evidence type="ECO:0008006" key="3">
    <source>
        <dbReference type="Google" id="ProtNLM"/>
    </source>
</evidence>
<organism evidence="1 2">
    <name type="scientific">Brassica cretica</name>
    <name type="common">Mustard</name>
    <dbReference type="NCBI Taxonomy" id="69181"/>
    <lineage>
        <taxon>Eukaryota</taxon>
        <taxon>Viridiplantae</taxon>
        <taxon>Streptophyta</taxon>
        <taxon>Embryophyta</taxon>
        <taxon>Tracheophyta</taxon>
        <taxon>Spermatophyta</taxon>
        <taxon>Magnoliopsida</taxon>
        <taxon>eudicotyledons</taxon>
        <taxon>Gunneridae</taxon>
        <taxon>Pentapetalae</taxon>
        <taxon>rosids</taxon>
        <taxon>malvids</taxon>
        <taxon>Brassicales</taxon>
        <taxon>Brassicaceae</taxon>
        <taxon>Brassiceae</taxon>
        <taxon>Brassica</taxon>
    </lineage>
</organism>